<dbReference type="PROSITE" id="PS50172">
    <property type="entry name" value="BRCT"/>
    <property type="match status" value="2"/>
</dbReference>
<keyword evidence="12 15" id="KW-0234">DNA repair</keyword>
<dbReference type="PROSITE" id="PS50160">
    <property type="entry name" value="DNA_LIGASE_A3"/>
    <property type="match status" value="1"/>
</dbReference>
<evidence type="ECO:0000256" key="1">
    <source>
        <dbReference type="ARBA" id="ARBA00001946"/>
    </source>
</evidence>
<dbReference type="InterPro" id="IPR012309">
    <property type="entry name" value="DNA_ligase_ATP-dep_C"/>
</dbReference>
<evidence type="ECO:0000256" key="2">
    <source>
        <dbReference type="ARBA" id="ARBA00004123"/>
    </source>
</evidence>
<dbReference type="InterPro" id="IPR012340">
    <property type="entry name" value="NA-bd_OB-fold"/>
</dbReference>
<dbReference type="NCBIfam" id="TIGR00574">
    <property type="entry name" value="dnl1"/>
    <property type="match status" value="1"/>
</dbReference>
<dbReference type="Gene3D" id="3.40.50.10190">
    <property type="entry name" value="BRCT domain"/>
    <property type="match status" value="2"/>
</dbReference>
<evidence type="ECO:0000256" key="6">
    <source>
        <dbReference type="ARBA" id="ARBA00022737"/>
    </source>
</evidence>
<reference evidence="20 21" key="2">
    <citation type="submission" date="2016-08" db="EMBL/GenBank/DDBJ databases">
        <title>Pervasive Adenine N6-methylation of Active Genes in Fungi.</title>
        <authorList>
            <consortium name="DOE Joint Genome Institute"/>
            <person name="Mondo S.J."/>
            <person name="Dannebaum R.O."/>
            <person name="Kuo R.C."/>
            <person name="Labutti K."/>
            <person name="Haridas S."/>
            <person name="Kuo A."/>
            <person name="Salamov A."/>
            <person name="Ahrendt S.R."/>
            <person name="Lipzen A."/>
            <person name="Sullivan W."/>
            <person name="Andreopoulos W.B."/>
            <person name="Clum A."/>
            <person name="Lindquist E."/>
            <person name="Daum C."/>
            <person name="Ramamoorthy G.K."/>
            <person name="Gryganskyi A."/>
            <person name="Culley D."/>
            <person name="Magnuson J.K."/>
            <person name="James T.Y."/>
            <person name="O'Malley M.A."/>
            <person name="Stajich J.E."/>
            <person name="Spatafora J.W."/>
            <person name="Visel A."/>
            <person name="Grigoriev I.V."/>
        </authorList>
    </citation>
    <scope>NUCLEOTIDE SEQUENCE [LARGE SCALE GENOMIC DNA]</scope>
    <source>
        <strain evidence="20 21">S4</strain>
    </source>
</reference>
<dbReference type="InterPro" id="IPR012308">
    <property type="entry name" value="DNA_ligase_ATP-dep_N"/>
</dbReference>
<evidence type="ECO:0000256" key="17">
    <source>
        <dbReference type="SAM" id="MobiDB-lite"/>
    </source>
</evidence>
<gene>
    <name evidence="20" type="ORF">BCR32DRAFT_269922</name>
</gene>
<keyword evidence="8 15" id="KW-0227">DNA damage</keyword>
<evidence type="ECO:0000256" key="7">
    <source>
        <dbReference type="ARBA" id="ARBA00022741"/>
    </source>
</evidence>
<keyword evidence="6" id="KW-0677">Repeat</keyword>
<dbReference type="CDD" id="cd17722">
    <property type="entry name" value="BRCT_DNA_ligase_IV_rpt1"/>
    <property type="match status" value="1"/>
</dbReference>
<dbReference type="EMBL" id="MCFG01000200">
    <property type="protein sequence ID" value="ORX78712.1"/>
    <property type="molecule type" value="Genomic_DNA"/>
</dbReference>
<dbReference type="Gene3D" id="1.10.3260.10">
    <property type="entry name" value="DNA ligase, ATP-dependent, N-terminal domain"/>
    <property type="match status" value="1"/>
</dbReference>
<comment type="cofactor">
    <cofactor evidence="1">
        <name>Mg(2+)</name>
        <dbReference type="ChEBI" id="CHEBI:18420"/>
    </cofactor>
</comment>
<dbReference type="InterPro" id="IPR029710">
    <property type="entry name" value="LIG4"/>
</dbReference>
<evidence type="ECO:0000256" key="9">
    <source>
        <dbReference type="ARBA" id="ARBA00022840"/>
    </source>
</evidence>
<dbReference type="InterPro" id="IPR000977">
    <property type="entry name" value="DNA_ligase_ATP-dep"/>
</dbReference>
<keyword evidence="13" id="KW-0539">Nucleus</keyword>
<evidence type="ECO:0000256" key="4">
    <source>
        <dbReference type="ARBA" id="ARBA00022598"/>
    </source>
</evidence>
<dbReference type="GO" id="GO:0003910">
    <property type="term" value="F:DNA ligase (ATP) activity"/>
    <property type="evidence" value="ECO:0007669"/>
    <property type="project" value="UniProtKB-EC"/>
</dbReference>
<evidence type="ECO:0000256" key="14">
    <source>
        <dbReference type="ARBA" id="ARBA00034003"/>
    </source>
</evidence>
<dbReference type="InterPro" id="IPR044125">
    <property type="entry name" value="Adenylation_DNA_ligase_IV"/>
</dbReference>
<keyword evidence="9 15" id="KW-0067">ATP-binding</keyword>
<dbReference type="CDD" id="cd07903">
    <property type="entry name" value="Adenylation_DNA_ligase_IV"/>
    <property type="match status" value="1"/>
</dbReference>
<keyword evidence="11 15" id="KW-0233">DNA recombination</keyword>
<dbReference type="CDD" id="cd07968">
    <property type="entry name" value="OBF_DNA_ligase_IV"/>
    <property type="match status" value="1"/>
</dbReference>
<comment type="similarity">
    <text evidence="3 16">Belongs to the ATP-dependent DNA ligase family.</text>
</comment>
<dbReference type="Pfam" id="PF00533">
    <property type="entry name" value="BRCT"/>
    <property type="match status" value="1"/>
</dbReference>
<dbReference type="OrthoDB" id="151490at2759"/>
<dbReference type="EC" id="6.5.1.1" evidence="15"/>
<dbReference type="GO" id="GO:0006303">
    <property type="term" value="P:double-strand break repair via nonhomologous end joining"/>
    <property type="evidence" value="ECO:0007669"/>
    <property type="project" value="TreeGrafter"/>
</dbReference>
<reference evidence="20 21" key="1">
    <citation type="submission" date="2016-08" db="EMBL/GenBank/DDBJ databases">
        <title>A Parts List for Fungal Cellulosomes Revealed by Comparative Genomics.</title>
        <authorList>
            <consortium name="DOE Joint Genome Institute"/>
            <person name="Haitjema C.H."/>
            <person name="Gilmore S.P."/>
            <person name="Henske J.K."/>
            <person name="Solomon K.V."/>
            <person name="De Groot R."/>
            <person name="Kuo A."/>
            <person name="Mondo S.J."/>
            <person name="Salamov A.A."/>
            <person name="Labutti K."/>
            <person name="Zhao Z."/>
            <person name="Chiniquy J."/>
            <person name="Barry K."/>
            <person name="Brewer H.M."/>
            <person name="Purvine S.O."/>
            <person name="Wright A.T."/>
            <person name="Boxma B."/>
            <person name="Van Alen T."/>
            <person name="Hackstein J.H."/>
            <person name="Baker S.E."/>
            <person name="Grigoriev I.V."/>
            <person name="O'Malley M.A."/>
        </authorList>
    </citation>
    <scope>NUCLEOTIDE SEQUENCE [LARGE SCALE GENOMIC DNA]</scope>
    <source>
        <strain evidence="20 21">S4</strain>
    </source>
</reference>
<dbReference type="GO" id="GO:0032807">
    <property type="term" value="C:DNA ligase IV complex"/>
    <property type="evidence" value="ECO:0007669"/>
    <property type="project" value="TreeGrafter"/>
</dbReference>
<dbReference type="InterPro" id="IPR001357">
    <property type="entry name" value="BRCT_dom"/>
</dbReference>
<comment type="catalytic activity">
    <reaction evidence="14 15">
        <text>ATP + (deoxyribonucleotide)n-3'-hydroxyl + 5'-phospho-(deoxyribonucleotide)m = (deoxyribonucleotide)n+m + AMP + diphosphate.</text>
        <dbReference type="EC" id="6.5.1.1"/>
    </reaction>
</comment>
<dbReference type="GO" id="GO:0003677">
    <property type="term" value="F:DNA binding"/>
    <property type="evidence" value="ECO:0007669"/>
    <property type="project" value="InterPro"/>
</dbReference>
<feature type="domain" description="BRCT" evidence="19">
    <location>
        <begin position="681"/>
        <end position="775"/>
    </location>
</feature>
<evidence type="ECO:0000313" key="20">
    <source>
        <dbReference type="EMBL" id="ORX78712.1"/>
    </source>
</evidence>
<protein>
    <recommendedName>
        <fullName evidence="15">DNA ligase</fullName>
        <ecNumber evidence="15">6.5.1.1</ecNumber>
    </recommendedName>
</protein>
<dbReference type="STRING" id="1754192.A0A1Y1WZ49"/>
<dbReference type="Pfam" id="PF01068">
    <property type="entry name" value="DNA_ligase_A_M"/>
    <property type="match status" value="1"/>
</dbReference>
<dbReference type="SMART" id="SM00292">
    <property type="entry name" value="BRCT"/>
    <property type="match status" value="2"/>
</dbReference>
<dbReference type="Gene3D" id="3.30.470.30">
    <property type="entry name" value="DNA ligase/mRNA capping enzyme"/>
    <property type="match status" value="1"/>
</dbReference>
<dbReference type="PANTHER" id="PTHR45997:SF1">
    <property type="entry name" value="DNA LIGASE 4"/>
    <property type="match status" value="1"/>
</dbReference>
<keyword evidence="4 15" id="KW-0436">Ligase</keyword>
<evidence type="ECO:0000256" key="11">
    <source>
        <dbReference type="ARBA" id="ARBA00023172"/>
    </source>
</evidence>
<feature type="domain" description="ATP-dependent DNA ligase family profile" evidence="18">
    <location>
        <begin position="343"/>
        <end position="477"/>
    </location>
</feature>
<dbReference type="GO" id="GO:0046872">
    <property type="term" value="F:metal ion binding"/>
    <property type="evidence" value="ECO:0007669"/>
    <property type="project" value="UniProtKB-KW"/>
</dbReference>
<comment type="subcellular location">
    <subcellularLocation>
        <location evidence="2">Nucleus</location>
    </subcellularLocation>
</comment>
<dbReference type="SUPFAM" id="SSF117018">
    <property type="entry name" value="ATP-dependent DNA ligase DNA-binding domain"/>
    <property type="match status" value="1"/>
</dbReference>
<keyword evidence="10" id="KW-0460">Magnesium</keyword>
<evidence type="ECO:0000256" key="8">
    <source>
        <dbReference type="ARBA" id="ARBA00022763"/>
    </source>
</evidence>
<dbReference type="Proteomes" id="UP000193944">
    <property type="component" value="Unassembled WGS sequence"/>
</dbReference>
<evidence type="ECO:0000256" key="12">
    <source>
        <dbReference type="ARBA" id="ARBA00023204"/>
    </source>
</evidence>
<evidence type="ECO:0000313" key="21">
    <source>
        <dbReference type="Proteomes" id="UP000193944"/>
    </source>
</evidence>
<dbReference type="GO" id="GO:0005524">
    <property type="term" value="F:ATP binding"/>
    <property type="evidence" value="ECO:0007669"/>
    <property type="project" value="UniProtKB-KW"/>
</dbReference>
<dbReference type="SUPFAM" id="SSF56091">
    <property type="entry name" value="DNA ligase/mRNA capping enzyme, catalytic domain"/>
    <property type="match status" value="1"/>
</dbReference>
<evidence type="ECO:0000256" key="10">
    <source>
        <dbReference type="ARBA" id="ARBA00022842"/>
    </source>
</evidence>
<feature type="region of interest" description="Disordered" evidence="17">
    <location>
        <begin position="488"/>
        <end position="509"/>
    </location>
</feature>
<dbReference type="SUPFAM" id="SSF50249">
    <property type="entry name" value="Nucleic acid-binding proteins"/>
    <property type="match status" value="1"/>
</dbReference>
<dbReference type="GO" id="GO:0006310">
    <property type="term" value="P:DNA recombination"/>
    <property type="evidence" value="ECO:0007669"/>
    <property type="project" value="UniProtKB-KW"/>
</dbReference>
<dbReference type="AlphaFoldDB" id="A0A1Y1WZ49"/>
<dbReference type="PROSITE" id="PS00697">
    <property type="entry name" value="DNA_LIGASE_A1"/>
    <property type="match status" value="1"/>
</dbReference>
<name>A0A1Y1WZ49_9FUNG</name>
<dbReference type="SUPFAM" id="SSF52113">
    <property type="entry name" value="BRCT domain"/>
    <property type="match status" value="2"/>
</dbReference>
<evidence type="ECO:0000256" key="13">
    <source>
        <dbReference type="ARBA" id="ARBA00023242"/>
    </source>
</evidence>
<dbReference type="PANTHER" id="PTHR45997">
    <property type="entry name" value="DNA LIGASE 4"/>
    <property type="match status" value="1"/>
</dbReference>
<dbReference type="InterPro" id="IPR016059">
    <property type="entry name" value="DNA_ligase_ATP-dep_CS"/>
</dbReference>
<dbReference type="InterPro" id="IPR012310">
    <property type="entry name" value="DNA_ligase_ATP-dep_cent"/>
</dbReference>
<organism evidence="20 21">
    <name type="scientific">Anaeromyces robustus</name>
    <dbReference type="NCBI Taxonomy" id="1754192"/>
    <lineage>
        <taxon>Eukaryota</taxon>
        <taxon>Fungi</taxon>
        <taxon>Fungi incertae sedis</taxon>
        <taxon>Chytridiomycota</taxon>
        <taxon>Chytridiomycota incertae sedis</taxon>
        <taxon>Neocallimastigomycetes</taxon>
        <taxon>Neocallimastigales</taxon>
        <taxon>Neocallimastigaceae</taxon>
        <taxon>Anaeromyces</taxon>
    </lineage>
</organism>
<accession>A0A1Y1WZ49</accession>
<dbReference type="Pfam" id="PF04675">
    <property type="entry name" value="DNA_ligase_A_N"/>
    <property type="match status" value="1"/>
</dbReference>
<dbReference type="PROSITE" id="PS00333">
    <property type="entry name" value="DNA_LIGASE_A2"/>
    <property type="match status" value="1"/>
</dbReference>
<evidence type="ECO:0000256" key="16">
    <source>
        <dbReference type="RuleBase" id="RU004196"/>
    </source>
</evidence>
<dbReference type="Pfam" id="PF04679">
    <property type="entry name" value="DNA_ligase_A_C"/>
    <property type="match status" value="1"/>
</dbReference>
<evidence type="ECO:0000256" key="3">
    <source>
        <dbReference type="ARBA" id="ARBA00007572"/>
    </source>
</evidence>
<dbReference type="InterPro" id="IPR036599">
    <property type="entry name" value="DNA_ligase_N_sf"/>
</dbReference>
<evidence type="ECO:0000256" key="5">
    <source>
        <dbReference type="ARBA" id="ARBA00022723"/>
    </source>
</evidence>
<proteinExistence type="inferred from homology"/>
<dbReference type="Gene3D" id="2.40.50.140">
    <property type="entry name" value="Nucleic acid-binding proteins"/>
    <property type="match status" value="1"/>
</dbReference>
<dbReference type="Pfam" id="PF16589">
    <property type="entry name" value="BRCT_2"/>
    <property type="match status" value="1"/>
</dbReference>
<dbReference type="GO" id="GO:0071897">
    <property type="term" value="P:DNA biosynthetic process"/>
    <property type="evidence" value="ECO:0007669"/>
    <property type="project" value="InterPro"/>
</dbReference>
<dbReference type="InterPro" id="IPR036420">
    <property type="entry name" value="BRCT_dom_sf"/>
</dbReference>
<keyword evidence="5" id="KW-0479">Metal-binding</keyword>
<keyword evidence="21" id="KW-1185">Reference proteome</keyword>
<evidence type="ECO:0000256" key="15">
    <source>
        <dbReference type="RuleBase" id="RU000617"/>
    </source>
</evidence>
<dbReference type="GO" id="GO:0006297">
    <property type="term" value="P:nucleotide-excision repair, DNA gap filling"/>
    <property type="evidence" value="ECO:0007669"/>
    <property type="project" value="TreeGrafter"/>
</dbReference>
<comment type="caution">
    <text evidence="20">The sequence shown here is derived from an EMBL/GenBank/DDBJ whole genome shotgun (WGS) entry which is preliminary data.</text>
</comment>
<evidence type="ECO:0000259" key="19">
    <source>
        <dbReference type="PROSITE" id="PS50172"/>
    </source>
</evidence>
<sequence>MDDTSKHERFSNFCSLLETLQKKTGRSTKLFQKDIIQRYFNKWKLYGGSLFPVIRLLLPHIDKKRLNYRIKEKTLSKIYVNVLCLPPESPDGRTLINWRIPGKAKMKTVGDFASVLYGVLLKRSTFTGKSILTIADINEKLDLLNQAESFEQQKDCIRSFYTTLTPLEQKWIVRIILKDLKIGLTENSILNIYHPDALNMFNVCSDLYEVVESLNDSSKRIEIEGLSVFHPFQPMLCERIPINSCLKILNTNVFYIENKLDGERIQLHMKDGEFQYWSRKATQYTNAYGSNKNEGTLTPFIYDVFNPSIDECILDGEMLVYDPNIDDFLPFGSLKTAILDQSDEKMKRRPCFVIFDVLYINGKCLINQPMVNRVKLLPEIMKEKYGYIMFHKREEGKTTSDIIKALEKVIELHGEGLVIKDPNSNYELGTRSKKWIKIKPEYVNSLCDELDVLIVGGYYGNGYRRGRISHFLCAVLKEKIENENNYDKNEDIYNDNDNEIKDNNNNNIDDNGKSNNNLPHFVSFCKFGSGYSLDELESLSKEKNGNWKPLDPKNIPSWLSLEKKDLPDVYILPDQSQIVQLKATEIVPSVSYSAGVTLRFPRFEKIREDKSYKDCLTLKELLQLQNLSSGRLQSRSLDHNNSESFSLEGMSTKRKKRRITTKSEISVLHSFVGADTSNIDKKDSLFDNMEFCVMPGINEKQSNINKQKLEILIVEHGGKIIQNPHSITTKYVIADKITLKVKNIINTKIHDVIKSQWVLDCIKRNEILEISNRYSIFLSKKTVKAIKKNMDIYGDIYTEEYSLDNFKELMKEMNNNEEFKQILNKYIYNRSIENKKNNEFLKIISSIEEKYIFTIYGLFRNIYGYFPHKEYSLNEKYKNYGLLSKIKNIENIFRFYGGNTLDNITSECTHIFIDPDLNNIISELQKITNHYEKKPRFVNIKWIFDCIKQRFLLSESDYLPLHSISANPIIKLL</sequence>
<evidence type="ECO:0000259" key="18">
    <source>
        <dbReference type="PROSITE" id="PS50160"/>
    </source>
</evidence>
<keyword evidence="7 15" id="KW-0547">Nucleotide-binding</keyword>
<feature type="domain" description="BRCT" evidence="19">
    <location>
        <begin position="889"/>
        <end position="960"/>
    </location>
</feature>